<evidence type="ECO:0000313" key="2">
    <source>
        <dbReference type="Proteomes" id="UP001186974"/>
    </source>
</evidence>
<protein>
    <submittedName>
        <fullName evidence="1">Uncharacterized protein</fullName>
    </submittedName>
</protein>
<sequence length="183" mass="20464">MAPLRPSQAVFRATRQLFQRQTQQLKTPFQRRHVTTPAETNVEPPKAEGFSLARYWNSPIGPKTVHFWAPVMKWGVVLAGAADFAKPADKLSLNTNMALMATGSIWTRWCFVIKPKNYFLAAVNFFLFLVGATQTARVLNYQRAQKGETLNESIKDLGKQQVEVAKDIAKDPVGKMKDAVGAK</sequence>
<keyword evidence="2" id="KW-1185">Reference proteome</keyword>
<evidence type="ECO:0000313" key="1">
    <source>
        <dbReference type="EMBL" id="KAK3081472.1"/>
    </source>
</evidence>
<dbReference type="EMBL" id="JAWDJW010000154">
    <property type="protein sequence ID" value="KAK3081472.1"/>
    <property type="molecule type" value="Genomic_DNA"/>
</dbReference>
<accession>A0ACC3DXA2</accession>
<gene>
    <name evidence="1" type="ORF">LTS18_006373</name>
</gene>
<organism evidence="1 2">
    <name type="scientific">Coniosporium uncinatum</name>
    <dbReference type="NCBI Taxonomy" id="93489"/>
    <lineage>
        <taxon>Eukaryota</taxon>
        <taxon>Fungi</taxon>
        <taxon>Dikarya</taxon>
        <taxon>Ascomycota</taxon>
        <taxon>Pezizomycotina</taxon>
        <taxon>Dothideomycetes</taxon>
        <taxon>Dothideomycetes incertae sedis</taxon>
        <taxon>Coniosporium</taxon>
    </lineage>
</organism>
<name>A0ACC3DXA2_9PEZI</name>
<dbReference type="Proteomes" id="UP001186974">
    <property type="component" value="Unassembled WGS sequence"/>
</dbReference>
<comment type="caution">
    <text evidence="1">The sequence shown here is derived from an EMBL/GenBank/DDBJ whole genome shotgun (WGS) entry which is preliminary data.</text>
</comment>
<reference evidence="1" key="1">
    <citation type="submission" date="2024-09" db="EMBL/GenBank/DDBJ databases">
        <title>Black Yeasts Isolated from many extreme environments.</title>
        <authorList>
            <person name="Coleine C."/>
            <person name="Stajich J.E."/>
            <person name="Selbmann L."/>
        </authorList>
    </citation>
    <scope>NUCLEOTIDE SEQUENCE</scope>
    <source>
        <strain evidence="1">CCFEE 5737</strain>
    </source>
</reference>
<proteinExistence type="predicted"/>